<dbReference type="Proteomes" id="UP000240506">
    <property type="component" value="Unassembled WGS sequence"/>
</dbReference>
<evidence type="ECO:0000256" key="9">
    <source>
        <dbReference type="ARBA" id="ARBA00047942"/>
    </source>
</evidence>
<organism evidence="12 13">
    <name type="scientific">Shewanella morhuae</name>
    <dbReference type="NCBI Taxonomy" id="365591"/>
    <lineage>
        <taxon>Bacteria</taxon>
        <taxon>Pseudomonadati</taxon>
        <taxon>Pseudomonadota</taxon>
        <taxon>Gammaproteobacteria</taxon>
        <taxon>Alteromonadales</taxon>
        <taxon>Shewanellaceae</taxon>
        <taxon>Shewanella</taxon>
    </lineage>
</organism>
<evidence type="ECO:0000256" key="4">
    <source>
        <dbReference type="ARBA" id="ARBA00022603"/>
    </source>
</evidence>
<gene>
    <name evidence="12" type="ORF">C9I43_06250</name>
</gene>
<feature type="domain" description="Type I restriction modification DNA specificity" evidence="10">
    <location>
        <begin position="453"/>
        <end position="601"/>
    </location>
</feature>
<evidence type="ECO:0000259" key="11">
    <source>
        <dbReference type="Pfam" id="PF02384"/>
    </source>
</evidence>
<dbReference type="InterPro" id="IPR051537">
    <property type="entry name" value="DNA_Adenine_Mtase"/>
</dbReference>
<keyword evidence="6" id="KW-0949">S-adenosyl-L-methionine</keyword>
<keyword evidence="12" id="KW-0378">Hydrolase</keyword>
<dbReference type="PANTHER" id="PTHR42933">
    <property type="entry name" value="SLR6095 PROTEIN"/>
    <property type="match status" value="1"/>
</dbReference>
<dbReference type="InterPro" id="IPR044946">
    <property type="entry name" value="Restrct_endonuc_typeI_TRD_sf"/>
</dbReference>
<keyword evidence="8" id="KW-0238">DNA-binding</keyword>
<feature type="domain" description="DNA methylase adenine-specific" evidence="11">
    <location>
        <begin position="141"/>
        <end position="386"/>
    </location>
</feature>
<dbReference type="PRINTS" id="PR00507">
    <property type="entry name" value="N12N6MTFRASE"/>
</dbReference>
<keyword evidence="5" id="KW-0808">Transferase</keyword>
<comment type="caution">
    <text evidence="12">The sequence shown here is derived from an EMBL/GenBank/DDBJ whole genome shotgun (WGS) entry which is preliminary data.</text>
</comment>
<keyword evidence="7" id="KW-0680">Restriction system</keyword>
<keyword evidence="13" id="KW-1185">Reference proteome</keyword>
<evidence type="ECO:0000259" key="10">
    <source>
        <dbReference type="Pfam" id="PF01420"/>
    </source>
</evidence>
<keyword evidence="12" id="KW-0255">Endonuclease</keyword>
<evidence type="ECO:0000256" key="2">
    <source>
        <dbReference type="ARBA" id="ARBA00010923"/>
    </source>
</evidence>
<reference evidence="12 13" key="1">
    <citation type="submission" date="2018-03" db="EMBL/GenBank/DDBJ databases">
        <authorList>
            <person name="Dailey F.E."/>
        </authorList>
    </citation>
    <scope>NUCLEOTIDE SEQUENCE [LARGE SCALE GENOMIC DNA]</scope>
    <source>
        <strain evidence="12 13">CW7</strain>
    </source>
</reference>
<comment type="catalytic activity">
    <reaction evidence="9">
        <text>a 2'-deoxyadenosine in DNA + S-adenosyl-L-methionine = an N(6)-methyl-2'-deoxyadenosine in DNA + S-adenosyl-L-homocysteine + H(+)</text>
        <dbReference type="Rhea" id="RHEA:15197"/>
        <dbReference type="Rhea" id="RHEA-COMP:12418"/>
        <dbReference type="Rhea" id="RHEA-COMP:12419"/>
        <dbReference type="ChEBI" id="CHEBI:15378"/>
        <dbReference type="ChEBI" id="CHEBI:57856"/>
        <dbReference type="ChEBI" id="CHEBI:59789"/>
        <dbReference type="ChEBI" id="CHEBI:90615"/>
        <dbReference type="ChEBI" id="CHEBI:90616"/>
        <dbReference type="EC" id="2.1.1.72"/>
    </reaction>
</comment>
<evidence type="ECO:0000256" key="3">
    <source>
        <dbReference type="ARBA" id="ARBA00011900"/>
    </source>
</evidence>
<keyword evidence="4" id="KW-0489">Methyltransferase</keyword>
<sequence length="630" mass="70680">MDLLRKDTGINNAIDAMEQLSLLLIIKYFYDVVLIGMPRKGHVGSFKDLFYNLNHISNGDFSTDFYALRQALNDIVRDIDSNEHDFLGFGIWKKIESILDTIPFKIRSTKILDSVLCRLEELDFFGGLEIDFDKLLLNMVKDSSSSGAFHSPKSLIKAIVNVTKPSPEEKIYDPAMGSGRTFVEAKKYLATINSNSEFRAIGNDLSPFAYLIGTLNSLLNGVDIRDISLSDSLLCSDDYRYDVILSGIPFGQASEISKYEYYYHGYSGSLEAMFLKHVMDKLAIGGRAALVVPDGVLFNSSNQLDMLRRQLLTKFNLHSILSLPNGTLAPYSGVKVSVLFFDNTVTGKDIWFYELNTAKPLGKLNLISDIDFKEFVSQFESRKTSENSFLIDKQSLINDKHCDLSFPLLKKEGQLKFNKNEMIDSLKKERLAFIELIASHFENISSNIDVQYVQTVTLKNICKLKTGDNLNKSEVFNSGAHPVYGGNGIIGYYGQSNRDGDSVIIGKVGMYCGNIHFSSKPYWLTSNAISLELTDSNAVFAPYLAHLLKSLDLNKLSTGTVQKFVSINQLYSLEISLPNYQKQVELSNWFDTLEENRVKIKQLLSNFSNELDSVTTSSIIEKALKNGVTL</sequence>
<dbReference type="InterPro" id="IPR000055">
    <property type="entry name" value="Restrct_endonuc_typeI_TRD"/>
</dbReference>
<protein>
    <recommendedName>
        <fullName evidence="3">site-specific DNA-methyltransferase (adenine-specific)</fullName>
        <ecNumber evidence="3">2.1.1.72</ecNumber>
    </recommendedName>
</protein>
<dbReference type="PANTHER" id="PTHR42933:SF4">
    <property type="entry name" value="TYPE I RESTRICTION ENZYME ECOKI METHYLASE SUBUNIT"/>
    <property type="match status" value="1"/>
</dbReference>
<accession>A0ABX5HYR8</accession>
<evidence type="ECO:0000313" key="13">
    <source>
        <dbReference type="Proteomes" id="UP000240506"/>
    </source>
</evidence>
<evidence type="ECO:0000256" key="5">
    <source>
        <dbReference type="ARBA" id="ARBA00022679"/>
    </source>
</evidence>
<dbReference type="SUPFAM" id="SSF116734">
    <property type="entry name" value="DNA methylase specificity domain"/>
    <property type="match status" value="1"/>
</dbReference>
<dbReference type="InterPro" id="IPR003356">
    <property type="entry name" value="DNA_methylase_A-5"/>
</dbReference>
<name>A0ABX5HYR8_9GAMM</name>
<evidence type="ECO:0000256" key="8">
    <source>
        <dbReference type="ARBA" id="ARBA00023125"/>
    </source>
</evidence>
<dbReference type="GO" id="GO:0004519">
    <property type="term" value="F:endonuclease activity"/>
    <property type="evidence" value="ECO:0007669"/>
    <property type="project" value="UniProtKB-KW"/>
</dbReference>
<keyword evidence="12" id="KW-0540">Nuclease</keyword>
<dbReference type="EMBL" id="PYSG01000002">
    <property type="protein sequence ID" value="PTA51691.1"/>
    <property type="molecule type" value="Genomic_DNA"/>
</dbReference>
<dbReference type="InterPro" id="IPR029063">
    <property type="entry name" value="SAM-dependent_MTases_sf"/>
</dbReference>
<evidence type="ECO:0000256" key="1">
    <source>
        <dbReference type="ARBA" id="ARBA00006594"/>
    </source>
</evidence>
<dbReference type="Gene3D" id="3.40.50.150">
    <property type="entry name" value="Vaccinia Virus protein VP39"/>
    <property type="match status" value="1"/>
</dbReference>
<evidence type="ECO:0000313" key="12">
    <source>
        <dbReference type="EMBL" id="PTA51691.1"/>
    </source>
</evidence>
<comment type="similarity">
    <text evidence="1">Belongs to the N(4)/N(6)-methyltransferase family.</text>
</comment>
<dbReference type="Pfam" id="PF01420">
    <property type="entry name" value="Methylase_S"/>
    <property type="match status" value="1"/>
</dbReference>
<evidence type="ECO:0000256" key="7">
    <source>
        <dbReference type="ARBA" id="ARBA00022747"/>
    </source>
</evidence>
<dbReference type="Pfam" id="PF02384">
    <property type="entry name" value="N6_Mtase"/>
    <property type="match status" value="1"/>
</dbReference>
<proteinExistence type="inferred from homology"/>
<reference evidence="12 13" key="2">
    <citation type="submission" date="2018-04" db="EMBL/GenBank/DDBJ databases">
        <title>Genomic sequence of a freshwater isolate of Shewanella morhuae.</title>
        <authorList>
            <person name="Castillo D.E."/>
            <person name="Gram L."/>
        </authorList>
    </citation>
    <scope>NUCLEOTIDE SEQUENCE [LARGE SCALE GENOMIC DNA]</scope>
    <source>
        <strain evidence="12 13">CW7</strain>
    </source>
</reference>
<evidence type="ECO:0000256" key="6">
    <source>
        <dbReference type="ARBA" id="ARBA00022691"/>
    </source>
</evidence>
<dbReference type="SUPFAM" id="SSF53335">
    <property type="entry name" value="S-adenosyl-L-methionine-dependent methyltransferases"/>
    <property type="match status" value="1"/>
</dbReference>
<comment type="similarity">
    <text evidence="2">Belongs to the type-I restriction system S methylase family.</text>
</comment>
<dbReference type="EC" id="2.1.1.72" evidence="3"/>
<dbReference type="Gene3D" id="3.90.220.20">
    <property type="entry name" value="DNA methylase specificity domains"/>
    <property type="match status" value="1"/>
</dbReference>